<dbReference type="OrthoDB" id="6151976at2759"/>
<keyword evidence="1" id="KW-0862">Zinc</keyword>
<dbReference type="EMBL" id="CACVKT020007854">
    <property type="protein sequence ID" value="CAC5411461.1"/>
    <property type="molecule type" value="Genomic_DNA"/>
</dbReference>
<evidence type="ECO:0000259" key="2">
    <source>
        <dbReference type="PROSITE" id="PS50157"/>
    </source>
</evidence>
<dbReference type="Proteomes" id="UP000507470">
    <property type="component" value="Unassembled WGS sequence"/>
</dbReference>
<proteinExistence type="predicted"/>
<gene>
    <name evidence="3" type="ORF">MCOR_44549</name>
</gene>
<keyword evidence="1" id="KW-0863">Zinc-finger</keyword>
<organism evidence="3 4">
    <name type="scientific">Mytilus coruscus</name>
    <name type="common">Sea mussel</name>
    <dbReference type="NCBI Taxonomy" id="42192"/>
    <lineage>
        <taxon>Eukaryota</taxon>
        <taxon>Metazoa</taxon>
        <taxon>Spiralia</taxon>
        <taxon>Lophotrochozoa</taxon>
        <taxon>Mollusca</taxon>
        <taxon>Bivalvia</taxon>
        <taxon>Autobranchia</taxon>
        <taxon>Pteriomorphia</taxon>
        <taxon>Mytilida</taxon>
        <taxon>Mytiloidea</taxon>
        <taxon>Mytilidae</taxon>
        <taxon>Mytilinae</taxon>
        <taxon>Mytilus</taxon>
    </lineage>
</organism>
<protein>
    <recommendedName>
        <fullName evidence="2">C2H2-type domain-containing protein</fullName>
    </recommendedName>
</protein>
<dbReference type="InterPro" id="IPR013087">
    <property type="entry name" value="Znf_C2H2_type"/>
</dbReference>
<dbReference type="AlphaFoldDB" id="A0A6J8DVK1"/>
<evidence type="ECO:0000256" key="1">
    <source>
        <dbReference type="PROSITE-ProRule" id="PRU00042"/>
    </source>
</evidence>
<feature type="domain" description="C2H2-type" evidence="2">
    <location>
        <begin position="48"/>
        <end position="71"/>
    </location>
</feature>
<dbReference type="PROSITE" id="PS50157">
    <property type="entry name" value="ZINC_FINGER_C2H2_2"/>
    <property type="match status" value="1"/>
</dbReference>
<evidence type="ECO:0000313" key="4">
    <source>
        <dbReference type="Proteomes" id="UP000507470"/>
    </source>
</evidence>
<accession>A0A6J8DVK1</accession>
<evidence type="ECO:0000313" key="3">
    <source>
        <dbReference type="EMBL" id="CAC5411461.1"/>
    </source>
</evidence>
<reference evidence="3 4" key="1">
    <citation type="submission" date="2020-06" db="EMBL/GenBank/DDBJ databases">
        <authorList>
            <person name="Li R."/>
            <person name="Bekaert M."/>
        </authorList>
    </citation>
    <scope>NUCLEOTIDE SEQUENCE [LARGE SCALE GENOMIC DNA]</scope>
    <source>
        <strain evidence="4">wild</strain>
    </source>
</reference>
<sequence length="232" mass="26781">MKNPCSYTSVKHVLTRIIETTCASRQWSIAGCDGSPYILGSRLMDKSFNCKHCNTDYTNKYAFQKHVKESHDECDINESRTFGKLLLVPGLGHIEINMAKGCFKLLWHVFLKELGNMLGFRTIRAQTCCQMATDHHKAMQMIEIALFGFADELIFKFCEFCKLNKVSPSVQEYFTWFADVKNENFIFTSEVTFTYLLSLYLFRAAVRRNNSSLILASRMKFAPLFYSLNMTN</sequence>
<keyword evidence="1" id="KW-0479">Metal-binding</keyword>
<keyword evidence="4" id="KW-1185">Reference proteome</keyword>
<dbReference type="GO" id="GO:0008270">
    <property type="term" value="F:zinc ion binding"/>
    <property type="evidence" value="ECO:0007669"/>
    <property type="project" value="UniProtKB-KW"/>
</dbReference>
<name>A0A6J8DVK1_MYTCO</name>
<dbReference type="PROSITE" id="PS00028">
    <property type="entry name" value="ZINC_FINGER_C2H2_1"/>
    <property type="match status" value="1"/>
</dbReference>